<dbReference type="Gene3D" id="3.40.30.10">
    <property type="entry name" value="Glutaredoxin"/>
    <property type="match status" value="1"/>
</dbReference>
<evidence type="ECO:0000313" key="1">
    <source>
        <dbReference type="EMBL" id="MXV50938.1"/>
    </source>
</evidence>
<dbReference type="CDD" id="cd02980">
    <property type="entry name" value="TRX_Fd_family"/>
    <property type="match status" value="1"/>
</dbReference>
<dbReference type="Proteomes" id="UP000466586">
    <property type="component" value="Unassembled WGS sequence"/>
</dbReference>
<evidence type="ECO:0000313" key="2">
    <source>
        <dbReference type="Proteomes" id="UP000466586"/>
    </source>
</evidence>
<sequence length="92" mass="10791">MSKFHIPEKVVYVCVGSKCSKRGGKDFYKLFKSYKKRYGLKDEVEVIKVDCTDRCKFAPVLAIQPDNIWLKEYSEKEALNLVERLLIEKKEV</sequence>
<comment type="caution">
    <text evidence="1">The sequence shown here is derived from an EMBL/GenBank/DDBJ whole genome shotgun (WGS) entry which is preliminary data.</text>
</comment>
<name>A0A7K1YA44_9SPHI</name>
<dbReference type="InterPro" id="IPR036249">
    <property type="entry name" value="Thioredoxin-like_sf"/>
</dbReference>
<gene>
    <name evidence="1" type="ORF">GS399_08120</name>
</gene>
<dbReference type="SUPFAM" id="SSF52833">
    <property type="entry name" value="Thioredoxin-like"/>
    <property type="match status" value="1"/>
</dbReference>
<keyword evidence="2" id="KW-1185">Reference proteome</keyword>
<protein>
    <submittedName>
        <fullName evidence="1">(2Fe-2S) ferredoxin domain-containing protein</fullName>
    </submittedName>
</protein>
<organism evidence="1 2">
    <name type="scientific">Hufsiella arboris</name>
    <dbReference type="NCBI Taxonomy" id="2695275"/>
    <lineage>
        <taxon>Bacteria</taxon>
        <taxon>Pseudomonadati</taxon>
        <taxon>Bacteroidota</taxon>
        <taxon>Sphingobacteriia</taxon>
        <taxon>Sphingobacteriales</taxon>
        <taxon>Sphingobacteriaceae</taxon>
        <taxon>Hufsiella</taxon>
    </lineage>
</organism>
<dbReference type="AlphaFoldDB" id="A0A7K1YA44"/>
<accession>A0A7K1YA44</accession>
<proteinExistence type="predicted"/>
<reference evidence="1 2" key="1">
    <citation type="submission" date="2019-11" db="EMBL/GenBank/DDBJ databases">
        <title>Pedobacter sp. HMF7647 Genome sequencing and assembly.</title>
        <authorList>
            <person name="Kang H."/>
            <person name="Kim H."/>
            <person name="Joh K."/>
        </authorList>
    </citation>
    <scope>NUCLEOTIDE SEQUENCE [LARGE SCALE GENOMIC DNA]</scope>
    <source>
        <strain evidence="1 2">HMF7647</strain>
    </source>
</reference>
<dbReference type="EMBL" id="WVHT01000003">
    <property type="protein sequence ID" value="MXV50938.1"/>
    <property type="molecule type" value="Genomic_DNA"/>
</dbReference>
<dbReference type="RefSeq" id="WP_160844117.1">
    <property type="nucleotide sequence ID" value="NZ_WVHT01000003.1"/>
</dbReference>